<evidence type="ECO:0000256" key="3">
    <source>
        <dbReference type="ARBA" id="ARBA00022517"/>
    </source>
</evidence>
<dbReference type="Gene3D" id="3.40.50.1820">
    <property type="entry name" value="alpha/beta hydrolase"/>
    <property type="match status" value="1"/>
</dbReference>
<gene>
    <name evidence="5" type="ORF">AU210_006668</name>
</gene>
<dbReference type="SMART" id="SM00746">
    <property type="entry name" value="TRASH"/>
    <property type="match status" value="1"/>
</dbReference>
<dbReference type="Pfam" id="PF00561">
    <property type="entry name" value="Abhydrolase_1"/>
    <property type="match status" value="1"/>
</dbReference>
<comment type="caution">
    <text evidence="5">The sequence shown here is derived from an EMBL/GenBank/DDBJ whole genome shotgun (WGS) entry which is preliminary data.</text>
</comment>
<reference evidence="5 6" key="1">
    <citation type="journal article" date="2016" name="Environ. Microbiol.">
        <title>Effector profiles distinguish formae speciales of Fusarium oxysporum.</title>
        <authorList>
            <person name="van Dam P."/>
            <person name="Fokkens L."/>
            <person name="Schmidt S.M."/>
            <person name="Linmans J.H."/>
            <person name="Kistler H.C."/>
            <person name="Ma L.J."/>
            <person name="Rep M."/>
        </authorList>
    </citation>
    <scope>NUCLEOTIDE SEQUENCE [LARGE SCALE GENOMIC DNA]</scope>
    <source>
        <strain evidence="5 6">Forc016</strain>
    </source>
</reference>
<sequence>MRIETCYFCSRPAYPSKGITFVRNDARVFRFCRSKCHKNFKMKRNPRKLKWTKAFRKAAGKEMTVDSTLQFAARRNVPVRYDRDLMAKTLKAMERVSEIRQRRERVFYKKRMAGKRERELTLARKLVAENEHLLPRMRGSEKKRLRDLGMTEEEIEEMEPDREKTKAFASNLDLTVLCWLVTMSEKATVEATPLLRGRLQQRPRKSHCSTVLGLLAAVCLITFFHHRPYPYPVNIEDPADKPWTWSDVKPSRKLNWEPCYEKFECARLDVPMDWLEPSDDKRVVLGVIKLPAKTNHNPVSPLFVNPGGPGGSGVSFVRKEGHILQAAVGGNHDVISFDPRGVGVSTPRVECWGSSQKRKLWSLQDTPVADEHPGLIYDAYARASAYSGTCEQAMEETGLMQFLGSASIARDMLEILDKTGHEKLRYWGFSYGTVLGGVFAGLYPERVERLVSDGNVDYHDWFNLDHGNFVSDTDMIFDGFDKACHKSGPLKCAFYAGSPKAIEERRSSLLAHLKKSPVLVPAWTHDSGPELPLLITYSHLQRLIQTSIYAPLKKFPQLARVFASLEKGDGIPYYEMVMEGKNKKLNGDMCELGETPATMPLETPMELDAFPAIMCLDSKPVTETPHEIADYFDRITHKSRWAGAVNSNFRVSCVGRKTRPKWKFTDADFRGDTAHPILYIGNMADNVTPLQSAFNNSAKFPSSVVLKQNSYGHCSLAAPSACSLTYIREYFQKGTLPPAGAECDSDYDLFEMPGLEEDVAGLDELSSIAFKLSREVELPKAF</sequence>
<dbReference type="AlphaFoldDB" id="A0A2H3H687"/>
<feature type="domain" description="TRASH" evidence="4">
    <location>
        <begin position="6"/>
        <end position="44"/>
    </location>
</feature>
<evidence type="ECO:0000313" key="6">
    <source>
        <dbReference type="Proteomes" id="UP000219602"/>
    </source>
</evidence>
<comment type="similarity">
    <text evidence="1">Belongs to the eukaryotic ribosomal protein eL24 family.</text>
</comment>
<dbReference type="PANTHER" id="PTHR10792">
    <property type="entry name" value="60S RIBOSOMAL PROTEIN L24"/>
    <property type="match status" value="1"/>
</dbReference>
<dbReference type="EMBL" id="MABQ02000004">
    <property type="protein sequence ID" value="PCD38185.1"/>
    <property type="molecule type" value="Genomic_DNA"/>
</dbReference>
<dbReference type="Proteomes" id="UP000219602">
    <property type="component" value="Chromosome 5"/>
</dbReference>
<evidence type="ECO:0000256" key="1">
    <source>
        <dbReference type="ARBA" id="ARBA00005647"/>
    </source>
</evidence>
<evidence type="ECO:0000259" key="4">
    <source>
        <dbReference type="SMART" id="SM00746"/>
    </source>
</evidence>
<dbReference type="InterPro" id="IPR029058">
    <property type="entry name" value="AB_hydrolase_fold"/>
</dbReference>
<dbReference type="InterPro" id="IPR056366">
    <property type="entry name" value="Ribosomal_eL24"/>
</dbReference>
<dbReference type="GO" id="GO:1902626">
    <property type="term" value="P:assembly of large subunit precursor of preribosome"/>
    <property type="evidence" value="ECO:0007669"/>
    <property type="project" value="UniProtKB-ARBA"/>
</dbReference>
<dbReference type="Gene3D" id="2.30.170.20">
    <property type="entry name" value="Ribosomal protein L24e"/>
    <property type="match status" value="1"/>
</dbReference>
<dbReference type="SUPFAM" id="SSF57716">
    <property type="entry name" value="Glucocorticoid receptor-like (DNA-binding domain)"/>
    <property type="match status" value="1"/>
</dbReference>
<dbReference type="InterPro" id="IPR011017">
    <property type="entry name" value="TRASH_dom"/>
</dbReference>
<dbReference type="PANTHER" id="PTHR10792:SF8">
    <property type="entry name" value="RIBOSOME BIOGENESIS PROTEIN RLP24-RELATED"/>
    <property type="match status" value="1"/>
</dbReference>
<reference evidence="5 6" key="2">
    <citation type="journal article" date="2017" name="Sci. Rep.">
        <title>A mobile pathogenicity chromosome in Fusarium oxysporum for infection of multiple cucurbit species.</title>
        <authorList>
            <person name="van Dam P."/>
            <person name="Fokkens L."/>
            <person name="Ayukawa Y."/>
            <person name="van der Gragt M."/>
            <person name="Ter Horst A."/>
            <person name="Brankovics B."/>
            <person name="Houterman P.M."/>
            <person name="Arie T."/>
            <person name="Rep M."/>
        </authorList>
    </citation>
    <scope>NUCLEOTIDE SEQUENCE [LARGE SCALE GENOMIC DNA]</scope>
    <source>
        <strain evidence="5 6">Forc016</strain>
    </source>
</reference>
<dbReference type="Pfam" id="PF08386">
    <property type="entry name" value="Abhydrolase_4"/>
    <property type="match status" value="1"/>
</dbReference>
<keyword evidence="3" id="KW-0690">Ribosome biogenesis</keyword>
<dbReference type="STRING" id="327505.A0A2H3H687"/>
<name>A0A2H3H687_FUSOX</name>
<dbReference type="InterPro" id="IPR000073">
    <property type="entry name" value="AB_hydrolase_1"/>
</dbReference>
<protein>
    <recommendedName>
        <fullName evidence="2">Ribosome biogenesis protein RLP24</fullName>
    </recommendedName>
</protein>
<accession>A0A2H3H687</accession>
<dbReference type="InterPro" id="IPR000988">
    <property type="entry name" value="Ribosomal_eL24-rel_N"/>
</dbReference>
<dbReference type="InterPro" id="IPR013595">
    <property type="entry name" value="Pept_S33_TAP-like_C"/>
</dbReference>
<evidence type="ECO:0000313" key="5">
    <source>
        <dbReference type="EMBL" id="PCD38185.1"/>
    </source>
</evidence>
<dbReference type="GO" id="GO:0003735">
    <property type="term" value="F:structural constituent of ribosome"/>
    <property type="evidence" value="ECO:0007669"/>
    <property type="project" value="InterPro"/>
</dbReference>
<dbReference type="CDD" id="cd00472">
    <property type="entry name" value="Ribosomal_L24e_L24"/>
    <property type="match status" value="1"/>
</dbReference>
<dbReference type="SUPFAM" id="SSF53474">
    <property type="entry name" value="alpha/beta-Hydrolases"/>
    <property type="match status" value="1"/>
</dbReference>
<evidence type="ECO:0000256" key="2">
    <source>
        <dbReference type="ARBA" id="ARBA00018397"/>
    </source>
</evidence>
<dbReference type="InterPro" id="IPR038630">
    <property type="entry name" value="L24e/L24_sf"/>
</dbReference>
<proteinExistence type="inferred from homology"/>
<dbReference type="GO" id="GO:0005730">
    <property type="term" value="C:nucleolus"/>
    <property type="evidence" value="ECO:0007669"/>
    <property type="project" value="TreeGrafter"/>
</dbReference>
<dbReference type="FunFam" id="2.30.170.20:FF:000001">
    <property type="entry name" value="probable ribosome biogenesis protein RLP24"/>
    <property type="match status" value="1"/>
</dbReference>
<organism evidence="5 6">
    <name type="scientific">Fusarium oxysporum f. sp. radicis-cucumerinum</name>
    <dbReference type="NCBI Taxonomy" id="327505"/>
    <lineage>
        <taxon>Eukaryota</taxon>
        <taxon>Fungi</taxon>
        <taxon>Dikarya</taxon>
        <taxon>Ascomycota</taxon>
        <taxon>Pezizomycotina</taxon>
        <taxon>Sordariomycetes</taxon>
        <taxon>Hypocreomycetidae</taxon>
        <taxon>Hypocreales</taxon>
        <taxon>Nectriaceae</taxon>
        <taxon>Fusarium</taxon>
        <taxon>Fusarium oxysporum species complex</taxon>
    </lineage>
</organism>
<dbReference type="Pfam" id="PF01246">
    <property type="entry name" value="Ribosomal_L24e"/>
    <property type="match status" value="1"/>
</dbReference>